<organism evidence="2 3">
    <name type="scientific">Calicophoron daubneyi</name>
    <name type="common">Rumen fluke</name>
    <name type="synonym">Paramphistomum daubneyi</name>
    <dbReference type="NCBI Taxonomy" id="300641"/>
    <lineage>
        <taxon>Eukaryota</taxon>
        <taxon>Metazoa</taxon>
        <taxon>Spiralia</taxon>
        <taxon>Lophotrochozoa</taxon>
        <taxon>Platyhelminthes</taxon>
        <taxon>Trematoda</taxon>
        <taxon>Digenea</taxon>
        <taxon>Plagiorchiida</taxon>
        <taxon>Pronocephalata</taxon>
        <taxon>Paramphistomoidea</taxon>
        <taxon>Paramphistomidae</taxon>
        <taxon>Calicophoron</taxon>
    </lineage>
</organism>
<feature type="compositionally biased region" description="Low complexity" evidence="1">
    <location>
        <begin position="227"/>
        <end position="256"/>
    </location>
</feature>
<feature type="region of interest" description="Disordered" evidence="1">
    <location>
        <begin position="17"/>
        <end position="113"/>
    </location>
</feature>
<feature type="region of interest" description="Disordered" evidence="1">
    <location>
        <begin position="428"/>
        <end position="477"/>
    </location>
</feature>
<feature type="region of interest" description="Disordered" evidence="1">
    <location>
        <begin position="191"/>
        <end position="256"/>
    </location>
</feature>
<feature type="compositionally biased region" description="Polar residues" evidence="1">
    <location>
        <begin position="29"/>
        <end position="76"/>
    </location>
</feature>
<accession>A0AAV2TM13</accession>
<evidence type="ECO:0000313" key="2">
    <source>
        <dbReference type="EMBL" id="CAL5137433.1"/>
    </source>
</evidence>
<feature type="compositionally biased region" description="Low complexity" evidence="1">
    <location>
        <begin position="354"/>
        <end position="380"/>
    </location>
</feature>
<feature type="region of interest" description="Disordered" evidence="1">
    <location>
        <begin position="604"/>
        <end position="624"/>
    </location>
</feature>
<dbReference type="EMBL" id="CAXLJL010000390">
    <property type="protein sequence ID" value="CAL5137433.1"/>
    <property type="molecule type" value="Genomic_DNA"/>
</dbReference>
<comment type="caution">
    <text evidence="2">The sequence shown here is derived from an EMBL/GenBank/DDBJ whole genome shotgun (WGS) entry which is preliminary data.</text>
</comment>
<reference evidence="2" key="1">
    <citation type="submission" date="2024-06" db="EMBL/GenBank/DDBJ databases">
        <authorList>
            <person name="Liu X."/>
            <person name="Lenzi L."/>
            <person name="Haldenby T S."/>
            <person name="Uol C."/>
        </authorList>
    </citation>
    <scope>NUCLEOTIDE SEQUENCE</scope>
</reference>
<evidence type="ECO:0000256" key="1">
    <source>
        <dbReference type="SAM" id="MobiDB-lite"/>
    </source>
</evidence>
<sequence length="624" mass="65826">MLASNGAMPDVIPTLSSVGRAVSGRPGPASTSGNLSRPNPAEGQSSNTNTVHTYSSPLRSNQHLAHDPSTTATSSPKESRMYHSHRSNLHHHNSHGASHSQYPQHRDTFGHTSGVGSISIPTCVGSGHTGSMNRHYQYHHNLYASHYSHNSGYPFHPNANPSPVPTVRAQTPPHRLQQFMLRQWHLFETQYNRPSGRGPRSTPTQSNSIHVSPNTSVPIAPSPSSTPVPASSAQCGSTGATTGRRTPTTSSRSFASPLAVQSGCPAFTHSTAVTTNVLVSGSSSGKEEGKISRNVASSTSQPSLQRNFEIKTQAAATTRSKASSAVCPTPCNQDETSNFNNNAATVSAVVQNQSVSPAPNVPVSSDPNTSSTYRRSSTSAHSHRKVSSGEVSRSTKTNSASQIRSTTPDQPSIQPQQHSIVLKSTVDDCGDHSVQNTEFAPSDANRPLGNNQVESANNANDPTGSVGDVPTTPSDPHDLNLLDPFVIPPDSSVCVTNNPDESKILPDTGILINPVNDTAPIAVIAPQPNGVKQHDRADTPTASEQYWTPDPPASPSNGSTVVCPKSCAADIVVSVSSSLPSTFDSEIQSLRSSSVANIAQVPTNDSPELINVSRPRLESLNDVD</sequence>
<evidence type="ECO:0000313" key="3">
    <source>
        <dbReference type="Proteomes" id="UP001497525"/>
    </source>
</evidence>
<name>A0AAV2TM13_CALDB</name>
<feature type="compositionally biased region" description="Basic and acidic residues" evidence="1">
    <location>
        <begin position="615"/>
        <end position="624"/>
    </location>
</feature>
<feature type="compositionally biased region" description="Basic residues" evidence="1">
    <location>
        <begin position="82"/>
        <end position="94"/>
    </location>
</feature>
<dbReference type="AlphaFoldDB" id="A0AAV2TM13"/>
<feature type="compositionally biased region" description="Polar residues" evidence="1">
    <location>
        <begin position="294"/>
        <end position="306"/>
    </location>
</feature>
<protein>
    <submittedName>
        <fullName evidence="2">Uncharacterized protein</fullName>
    </submittedName>
</protein>
<dbReference type="Proteomes" id="UP001497525">
    <property type="component" value="Unassembled WGS sequence"/>
</dbReference>
<feature type="compositionally biased region" description="Polar residues" evidence="1">
    <location>
        <begin position="389"/>
        <end position="416"/>
    </location>
</feature>
<feature type="region of interest" description="Disordered" evidence="1">
    <location>
        <begin position="281"/>
        <end position="307"/>
    </location>
</feature>
<feature type="compositionally biased region" description="Polar residues" evidence="1">
    <location>
        <begin position="448"/>
        <end position="463"/>
    </location>
</feature>
<proteinExistence type="predicted"/>
<feature type="compositionally biased region" description="Polar residues" evidence="1">
    <location>
        <begin position="201"/>
        <end position="214"/>
    </location>
</feature>
<gene>
    <name evidence="2" type="ORF">CDAUBV1_LOCUS11743</name>
</gene>
<feature type="region of interest" description="Disordered" evidence="1">
    <location>
        <begin position="354"/>
        <end position="416"/>
    </location>
</feature>